<dbReference type="EMBL" id="MJAO01000001">
    <property type="protein sequence ID" value="OKB68559.1"/>
    <property type="molecule type" value="Genomic_DNA"/>
</dbReference>
<sequence>MRHSPLLPPRPIPRPFTANDLPHFIVYSNPPDIACSQSRSGYRVARIRNLRAATPGHEARWGQNAFFKGPWAGEFGLVMRQSERWESKKT</sequence>
<comment type="caution">
    <text evidence="1">The sequence shown here is derived from an EMBL/GenBank/DDBJ whole genome shotgun (WGS) entry which is preliminary data.</text>
</comment>
<name>A0A1Q4P628_SERMA</name>
<dbReference type="Proteomes" id="UP000185770">
    <property type="component" value="Unassembled WGS sequence"/>
</dbReference>
<evidence type="ECO:0000313" key="2">
    <source>
        <dbReference type="Proteomes" id="UP000185770"/>
    </source>
</evidence>
<dbReference type="AlphaFoldDB" id="A0A1Q4P628"/>
<evidence type="ECO:0000313" key="1">
    <source>
        <dbReference type="EMBL" id="OKB68559.1"/>
    </source>
</evidence>
<accession>A0A1Q4P628</accession>
<proteinExistence type="predicted"/>
<dbReference type="OrthoDB" id="9801656at2"/>
<reference evidence="1 2" key="1">
    <citation type="submission" date="2016-09" db="EMBL/GenBank/DDBJ databases">
        <title>Serratia marcescens MSU-97 and epiphytic antimycotic-producing bacteria.</title>
        <authorList>
            <person name="Matilla M.A."/>
        </authorList>
    </citation>
    <scope>NUCLEOTIDE SEQUENCE [LARGE SCALE GENOMIC DNA]</scope>
    <source>
        <strain evidence="1 2">MSU-97</strain>
    </source>
</reference>
<organism evidence="1 2">
    <name type="scientific">Serratia marcescens</name>
    <dbReference type="NCBI Taxonomy" id="615"/>
    <lineage>
        <taxon>Bacteria</taxon>
        <taxon>Pseudomonadati</taxon>
        <taxon>Pseudomonadota</taxon>
        <taxon>Gammaproteobacteria</taxon>
        <taxon>Enterobacterales</taxon>
        <taxon>Yersiniaceae</taxon>
        <taxon>Serratia</taxon>
    </lineage>
</organism>
<gene>
    <name evidence="1" type="ORF">BHU62_00500</name>
</gene>
<protein>
    <submittedName>
        <fullName evidence="1">Uncharacterized protein</fullName>
    </submittedName>
</protein>